<dbReference type="EMBL" id="CAJPDR010000613">
    <property type="protein sequence ID" value="CAF9940626.1"/>
    <property type="molecule type" value="Genomic_DNA"/>
</dbReference>
<dbReference type="PANTHER" id="PTHR24148">
    <property type="entry name" value="ANKYRIN REPEAT DOMAIN-CONTAINING PROTEIN 39 HOMOLOG-RELATED"/>
    <property type="match status" value="1"/>
</dbReference>
<evidence type="ECO:0000259" key="1">
    <source>
        <dbReference type="Pfam" id="PF06985"/>
    </source>
</evidence>
<evidence type="ECO:0000313" key="2">
    <source>
        <dbReference type="EMBL" id="CAF9940626.1"/>
    </source>
</evidence>
<dbReference type="InterPro" id="IPR010730">
    <property type="entry name" value="HET"/>
</dbReference>
<name>A0A8H3J4J4_9LECA</name>
<accession>A0A8H3J4J4</accession>
<comment type="caution">
    <text evidence="2">The sequence shown here is derived from an EMBL/GenBank/DDBJ whole genome shotgun (WGS) entry which is preliminary data.</text>
</comment>
<dbReference type="PANTHER" id="PTHR24148:SF64">
    <property type="entry name" value="HETEROKARYON INCOMPATIBILITY DOMAIN-CONTAINING PROTEIN"/>
    <property type="match status" value="1"/>
</dbReference>
<dbReference type="AlphaFoldDB" id="A0A8H3J4J4"/>
<organism evidence="2 3">
    <name type="scientific">Alectoria fallacina</name>
    <dbReference type="NCBI Taxonomy" id="1903189"/>
    <lineage>
        <taxon>Eukaryota</taxon>
        <taxon>Fungi</taxon>
        <taxon>Dikarya</taxon>
        <taxon>Ascomycota</taxon>
        <taxon>Pezizomycotina</taxon>
        <taxon>Lecanoromycetes</taxon>
        <taxon>OSLEUM clade</taxon>
        <taxon>Lecanoromycetidae</taxon>
        <taxon>Lecanorales</taxon>
        <taxon>Lecanorineae</taxon>
        <taxon>Parmeliaceae</taxon>
        <taxon>Alectoria</taxon>
    </lineage>
</organism>
<dbReference type="Pfam" id="PF06985">
    <property type="entry name" value="HET"/>
    <property type="match status" value="1"/>
</dbReference>
<dbReference type="Proteomes" id="UP000664203">
    <property type="component" value="Unassembled WGS sequence"/>
</dbReference>
<keyword evidence="3" id="KW-1185">Reference proteome</keyword>
<gene>
    <name evidence="2" type="ORF">ALECFALPRED_008780</name>
</gene>
<feature type="domain" description="Heterokaryon incompatibility" evidence="1">
    <location>
        <begin position="33"/>
        <end position="184"/>
    </location>
</feature>
<sequence>PDSFRVLQVQPASFSDPLKCTMSVHSLNEFSAYEALSYTWGEKTGHPIDCNDKSLFVRENICSALHRLRHTNTVRFLWIDALCINQSDIEERNQQLGLMKAIYQNAERVLVWLGEESADSPQAFGLMSQILARQNTWGKKDSKAPMTAQDLIDEGLPEPYSPIWKSLDALYWRQWFTRIWIIQEISVAREVSVICGNDQSPWRDFETVAAIVKDRSLTALTHVDPRRTIKLADFTSQQQNDGAHEHLLRLLSKARDSYATDNRDKIYAILGLALERDTAALTPDYSKSVEEVYTSLAVHLIEKDQNLDILNAVESDGYRLSSLPGWVPDWEIHPIALSFLSSSMFSKMQATESTQATVSFSQDSSVLTATGVAVDTISYVGDRFSEYIPLPGSVIDEHLFRNNKILKPTLQTRVDIFMRERYYVRQRYYMRHRWRQWEKIAHKIQEYPTGEDTSTAFIRTLIANAELDVRATPETYRRYYVAWSHYWTVAARENGIFISDLHAQSSPADELLAAKFMDLHRQAAYGRHFFTSSKGYMGLGPGGTATLGGTDTRCEIVILLGGRTPYILRRDGKHHYRFVGECYVHGLMDGEYLSQDGNRRTFAIR</sequence>
<dbReference type="OrthoDB" id="5416609at2759"/>
<dbReference type="InterPro" id="IPR052895">
    <property type="entry name" value="HetReg/Transcr_Mod"/>
</dbReference>
<feature type="non-terminal residue" evidence="2">
    <location>
        <position position="1"/>
    </location>
</feature>
<protein>
    <recommendedName>
        <fullName evidence="1">Heterokaryon incompatibility domain-containing protein</fullName>
    </recommendedName>
</protein>
<reference evidence="2" key="1">
    <citation type="submission" date="2021-03" db="EMBL/GenBank/DDBJ databases">
        <authorList>
            <person name="Tagirdzhanova G."/>
        </authorList>
    </citation>
    <scope>NUCLEOTIDE SEQUENCE</scope>
</reference>
<proteinExistence type="predicted"/>
<evidence type="ECO:0000313" key="3">
    <source>
        <dbReference type="Proteomes" id="UP000664203"/>
    </source>
</evidence>
<dbReference type="Pfam" id="PF26639">
    <property type="entry name" value="Het-6_barrel"/>
    <property type="match status" value="1"/>
</dbReference>